<dbReference type="Proteomes" id="UP000054537">
    <property type="component" value="Unassembled WGS sequence"/>
</dbReference>
<sequence>MWIRIEGHDLPGRSGAPQAETLRLAGVEVGVQRRAEVVDRVPVHADRAVWQLEIDTREVDGFLDVGGPWVHGRPGARFLYLSWGSTSTGTFAMFRRAKLLFADIPGELLRAAGAGEVSRADGAGEPLRGAGGGEVSGADGAGEPLRAAGGGELLRAAGPGGLVARLGLTGPDGGPRCARVRPPDITWALAE</sequence>
<evidence type="ECO:0008006" key="4">
    <source>
        <dbReference type="Google" id="ProtNLM"/>
    </source>
</evidence>
<evidence type="ECO:0000256" key="1">
    <source>
        <dbReference type="SAM" id="MobiDB-lite"/>
    </source>
</evidence>
<dbReference type="AlphaFoldDB" id="A0A0A6WZX2"/>
<evidence type="ECO:0000313" key="2">
    <source>
        <dbReference type="EMBL" id="KHD73292.1"/>
    </source>
</evidence>
<reference evidence="2 3" key="1">
    <citation type="submission" date="2014-10" db="EMBL/GenBank/DDBJ databases">
        <title>Draft genome sequence of Actinoplanes utahensis NRRL 12052.</title>
        <authorList>
            <person name="Velasco-Bucheli B."/>
            <person name="del Cerro C."/>
            <person name="Hormigo D."/>
            <person name="Garcia J.L."/>
            <person name="Acebal C."/>
            <person name="Arroyo M."/>
            <person name="de la Mata I."/>
        </authorList>
    </citation>
    <scope>NUCLEOTIDE SEQUENCE [LARGE SCALE GENOMIC DNA]</scope>
    <source>
        <strain evidence="2 3">NRRL 12052</strain>
    </source>
</reference>
<evidence type="ECO:0000313" key="3">
    <source>
        <dbReference type="Proteomes" id="UP000054537"/>
    </source>
</evidence>
<organism evidence="2 3">
    <name type="scientific">Actinoplanes utahensis</name>
    <dbReference type="NCBI Taxonomy" id="1869"/>
    <lineage>
        <taxon>Bacteria</taxon>
        <taxon>Bacillati</taxon>
        <taxon>Actinomycetota</taxon>
        <taxon>Actinomycetes</taxon>
        <taxon>Micromonosporales</taxon>
        <taxon>Micromonosporaceae</taxon>
        <taxon>Actinoplanes</taxon>
    </lineage>
</organism>
<comment type="caution">
    <text evidence="2">The sequence shown here is derived from an EMBL/GenBank/DDBJ whole genome shotgun (WGS) entry which is preliminary data.</text>
</comment>
<dbReference type="eggNOG" id="ENOG5033414">
    <property type="taxonomic scope" value="Bacteria"/>
</dbReference>
<dbReference type="RefSeq" id="WP_043532354.1">
    <property type="nucleotide sequence ID" value="NZ_BAABKU010000005.1"/>
</dbReference>
<gene>
    <name evidence="2" type="ORF">MB27_35735</name>
</gene>
<dbReference type="EMBL" id="JRTT01000132">
    <property type="protein sequence ID" value="KHD73292.1"/>
    <property type="molecule type" value="Genomic_DNA"/>
</dbReference>
<protein>
    <recommendedName>
        <fullName evidence="4">Monooxygenase</fullName>
    </recommendedName>
</protein>
<keyword evidence="3" id="KW-1185">Reference proteome</keyword>
<accession>A0A0A6WZX2</accession>
<dbReference type="Pfam" id="PF19452">
    <property type="entry name" value="DUF5990"/>
    <property type="match status" value="2"/>
</dbReference>
<proteinExistence type="predicted"/>
<name>A0A0A6WZX2_ACTUT</name>
<feature type="region of interest" description="Disordered" evidence="1">
    <location>
        <begin position="119"/>
        <end position="144"/>
    </location>
</feature>
<dbReference type="InterPro" id="IPR046032">
    <property type="entry name" value="DUF5990"/>
</dbReference>